<keyword evidence="8" id="KW-1185">Reference proteome</keyword>
<feature type="transmembrane region" description="Helical" evidence="5">
    <location>
        <begin position="46"/>
        <end position="68"/>
    </location>
</feature>
<evidence type="ECO:0000256" key="3">
    <source>
        <dbReference type="ARBA" id="ARBA00022989"/>
    </source>
</evidence>
<feature type="transmembrane region" description="Helical" evidence="5">
    <location>
        <begin position="21"/>
        <end position="40"/>
    </location>
</feature>
<feature type="domain" description="TM2" evidence="6">
    <location>
        <begin position="18"/>
        <end position="67"/>
    </location>
</feature>
<evidence type="ECO:0000256" key="2">
    <source>
        <dbReference type="ARBA" id="ARBA00022692"/>
    </source>
</evidence>
<dbReference type="RefSeq" id="WP_052504819.1">
    <property type="nucleotide sequence ID" value="NZ_LXEY01000016.1"/>
</dbReference>
<evidence type="ECO:0000256" key="5">
    <source>
        <dbReference type="SAM" id="Phobius"/>
    </source>
</evidence>
<dbReference type="PANTHER" id="PTHR21016:SF25">
    <property type="entry name" value="TM2 DOMAIN-CONTAINING PROTEIN DDB_G0277895-RELATED"/>
    <property type="match status" value="1"/>
</dbReference>
<evidence type="ECO:0000313" key="7">
    <source>
        <dbReference type="EMBL" id="OAV61464.1"/>
    </source>
</evidence>
<keyword evidence="4 5" id="KW-0472">Membrane</keyword>
<comment type="caution">
    <text evidence="7">The sequence shown here is derived from an EMBL/GenBank/DDBJ whole genome shotgun (WGS) entry which is preliminary data.</text>
</comment>
<name>A0A1B7M0C7_9MICC</name>
<evidence type="ECO:0000256" key="1">
    <source>
        <dbReference type="ARBA" id="ARBA00004141"/>
    </source>
</evidence>
<evidence type="ECO:0000259" key="6">
    <source>
        <dbReference type="Pfam" id="PF05154"/>
    </source>
</evidence>
<dbReference type="STRING" id="1837282.A6F49_08440"/>
<comment type="subcellular location">
    <subcellularLocation>
        <location evidence="1">Membrane</location>
        <topology evidence="1">Multi-pass membrane protein</topology>
    </subcellularLocation>
</comment>
<evidence type="ECO:0000256" key="4">
    <source>
        <dbReference type="ARBA" id="ARBA00023136"/>
    </source>
</evidence>
<keyword evidence="2 5" id="KW-0812">Transmembrane</keyword>
<sequence length="100" mass="11594">MSEQARLHAMNAEYESAKKSPVVAWVLWIFTGGIGGHRYYLGDIGYAIAMTLLAWMTFGLWWLVDAFFIDRRIRQRNREIYAEIAYRYGVSHTAGFPPVF</sequence>
<gene>
    <name evidence="7" type="ORF">A6F49_08440</name>
</gene>
<keyword evidence="3 5" id="KW-1133">Transmembrane helix</keyword>
<accession>A0A1B7M0C7</accession>
<dbReference type="AlphaFoldDB" id="A0A1B7M0C7"/>
<dbReference type="Pfam" id="PF05154">
    <property type="entry name" value="TM2"/>
    <property type="match status" value="1"/>
</dbReference>
<dbReference type="Proteomes" id="UP000078292">
    <property type="component" value="Unassembled WGS sequence"/>
</dbReference>
<proteinExistence type="predicted"/>
<dbReference type="EMBL" id="LXEY01000016">
    <property type="protein sequence ID" value="OAV61464.1"/>
    <property type="molecule type" value="Genomic_DNA"/>
</dbReference>
<protein>
    <recommendedName>
        <fullName evidence="6">TM2 domain-containing protein</fullName>
    </recommendedName>
</protein>
<dbReference type="InterPro" id="IPR007829">
    <property type="entry name" value="TM2"/>
</dbReference>
<reference evidence="7 8" key="1">
    <citation type="submission" date="2016-04" db="EMBL/GenBank/DDBJ databases">
        <title>First whole genome shotgun sequence of the bacterium Enteractinococcus sp. strain UASWS1574.</title>
        <authorList>
            <person name="Crovadore J."/>
            <person name="Chablais R."/>
            <person name="Lefort F."/>
        </authorList>
    </citation>
    <scope>NUCLEOTIDE SEQUENCE [LARGE SCALE GENOMIC DNA]</scope>
    <source>
        <strain evidence="7 8">UASWS1574</strain>
    </source>
</reference>
<organism evidence="7 8">
    <name type="scientific">Enteractinococcus helveticum</name>
    <dbReference type="NCBI Taxonomy" id="1837282"/>
    <lineage>
        <taxon>Bacteria</taxon>
        <taxon>Bacillati</taxon>
        <taxon>Actinomycetota</taxon>
        <taxon>Actinomycetes</taxon>
        <taxon>Micrococcales</taxon>
        <taxon>Micrococcaceae</taxon>
    </lineage>
</organism>
<dbReference type="PANTHER" id="PTHR21016">
    <property type="entry name" value="BETA-AMYLOID BINDING PROTEIN-RELATED"/>
    <property type="match status" value="1"/>
</dbReference>
<dbReference type="GO" id="GO:0016020">
    <property type="term" value="C:membrane"/>
    <property type="evidence" value="ECO:0007669"/>
    <property type="project" value="UniProtKB-SubCell"/>
</dbReference>
<evidence type="ECO:0000313" key="8">
    <source>
        <dbReference type="Proteomes" id="UP000078292"/>
    </source>
</evidence>
<dbReference type="InterPro" id="IPR050932">
    <property type="entry name" value="TM2D1-3-like"/>
</dbReference>